<evidence type="ECO:0000313" key="1">
    <source>
        <dbReference type="EMBL" id="OBA23238.1"/>
    </source>
</evidence>
<dbReference type="GeneID" id="30028450"/>
<dbReference type="OrthoDB" id="4089405at2759"/>
<dbReference type="STRING" id="869754.A0A1A0HHC1"/>
<proteinExistence type="predicted"/>
<dbReference type="AlphaFoldDB" id="A0A1A0HHC1"/>
<dbReference type="Proteomes" id="UP000092555">
    <property type="component" value="Unassembled WGS sequence"/>
</dbReference>
<gene>
    <name evidence="1" type="ORF">METBIDRAFT_29760</name>
</gene>
<dbReference type="RefSeq" id="XP_018713719.1">
    <property type="nucleotide sequence ID" value="XM_018855474.1"/>
</dbReference>
<protein>
    <submittedName>
        <fullName evidence="1">Uncharacterized protein</fullName>
    </submittedName>
</protein>
<reference evidence="1 2" key="1">
    <citation type="submission" date="2016-05" db="EMBL/GenBank/DDBJ databases">
        <title>Comparative genomics of biotechnologically important yeasts.</title>
        <authorList>
            <consortium name="DOE Joint Genome Institute"/>
            <person name="Riley R."/>
            <person name="Haridas S."/>
            <person name="Wolfe K.H."/>
            <person name="Lopes M.R."/>
            <person name="Hittinger C.T."/>
            <person name="Goker M."/>
            <person name="Salamov A."/>
            <person name="Wisecaver J."/>
            <person name="Long T.M."/>
            <person name="Aerts A.L."/>
            <person name="Barry K."/>
            <person name="Choi C."/>
            <person name="Clum A."/>
            <person name="Coughlan A.Y."/>
            <person name="Deshpande S."/>
            <person name="Douglass A.P."/>
            <person name="Hanson S.J."/>
            <person name="Klenk H.-P."/>
            <person name="LaButti K."/>
            <person name="Lapidus A."/>
            <person name="Lindquist E."/>
            <person name="Lipzen A."/>
            <person name="Meier-kolthoff J.P."/>
            <person name="Ohm R.A."/>
            <person name="Otillar R.P."/>
            <person name="Pangilinan J."/>
            <person name="Peng Y."/>
            <person name="Rokas A."/>
            <person name="Rosa C.A."/>
            <person name="Scheuner C."/>
            <person name="Sibirny A.A."/>
            <person name="Slot J.C."/>
            <person name="Stielow J.B."/>
            <person name="Sun H."/>
            <person name="Kurtzman C.P."/>
            <person name="Blackwell M."/>
            <person name="Grigoriev I.V."/>
            <person name="Jeffries T.W."/>
        </authorList>
    </citation>
    <scope>NUCLEOTIDE SEQUENCE [LARGE SCALE GENOMIC DNA]</scope>
    <source>
        <strain evidence="1 2">NRRL YB-4993</strain>
    </source>
</reference>
<evidence type="ECO:0000313" key="2">
    <source>
        <dbReference type="Proteomes" id="UP000092555"/>
    </source>
</evidence>
<comment type="caution">
    <text evidence="1">The sequence shown here is derived from an EMBL/GenBank/DDBJ whole genome shotgun (WGS) entry which is preliminary data.</text>
</comment>
<keyword evidence="2" id="KW-1185">Reference proteome</keyword>
<accession>A0A1A0HHC1</accession>
<sequence>MFRLLPLVSLGYLRAARNIHSGARRLQNTQSANPFLYPSSVLDLAQKIGASLAARDSPVPKERVLDALRACKRLQDQVTEHDKLRRDPAQQQIQQQIDVVLLSDNVEFDAALLKQVFLLKFPQATTIKILLRFYERNPDAYIAKNDALIPFRDSLFNADLHSAIRITDMTTGHPNYIKHKSAVLRLGTLKLAASAIGITLFSKLGVQHVIDMGWLLPTWHHLASLNAMFLTYFLNSSFFVTVVKFGRQLNSAGGDFLTWQKGTFYTHWYRHADEMAMCTKIMEADVKLNGGPGNSAWLVEELCRKNDRLDEGANLKAGFTRDGQKIRLLEPRDSIEDLKLQAYWMSGGDGFEWVEPDQDPAELLWRQHLSKLHAPAVAGADTKNLGWAEDLIEEK</sequence>
<name>A0A1A0HHC1_9ASCO</name>
<organism evidence="1 2">
    <name type="scientific">Metschnikowia bicuspidata var. bicuspidata NRRL YB-4993</name>
    <dbReference type="NCBI Taxonomy" id="869754"/>
    <lineage>
        <taxon>Eukaryota</taxon>
        <taxon>Fungi</taxon>
        <taxon>Dikarya</taxon>
        <taxon>Ascomycota</taxon>
        <taxon>Saccharomycotina</taxon>
        <taxon>Pichiomycetes</taxon>
        <taxon>Metschnikowiaceae</taxon>
        <taxon>Metschnikowia</taxon>
    </lineage>
</organism>
<dbReference type="EMBL" id="LXTC01000001">
    <property type="protein sequence ID" value="OBA23238.1"/>
    <property type="molecule type" value="Genomic_DNA"/>
</dbReference>